<dbReference type="InterPro" id="IPR042099">
    <property type="entry name" value="ANL_N_sf"/>
</dbReference>
<protein>
    <submittedName>
        <fullName evidence="5">Fatty-acyl-CoA synthase</fullName>
    </submittedName>
</protein>
<keyword evidence="6" id="KW-1185">Reference proteome</keyword>
<evidence type="ECO:0000259" key="4">
    <source>
        <dbReference type="Pfam" id="PF13193"/>
    </source>
</evidence>
<dbReference type="InterPro" id="IPR025110">
    <property type="entry name" value="AMP-bd_C"/>
</dbReference>
<gene>
    <name evidence="5" type="ORF">GCM10007977_054810</name>
</gene>
<dbReference type="Gene3D" id="3.40.50.12780">
    <property type="entry name" value="N-terminal domain of ligase-like"/>
    <property type="match status" value="1"/>
</dbReference>
<dbReference type="SUPFAM" id="SSF56801">
    <property type="entry name" value="Acetyl-CoA synthetase-like"/>
    <property type="match status" value="1"/>
</dbReference>
<dbReference type="AlphaFoldDB" id="A0A917X0B6"/>
<proteinExistence type="inferred from homology"/>
<organism evidence="5 6">
    <name type="scientific">Dactylosporangium sucinum</name>
    <dbReference type="NCBI Taxonomy" id="1424081"/>
    <lineage>
        <taxon>Bacteria</taxon>
        <taxon>Bacillati</taxon>
        <taxon>Actinomycetota</taxon>
        <taxon>Actinomycetes</taxon>
        <taxon>Micromonosporales</taxon>
        <taxon>Micromonosporaceae</taxon>
        <taxon>Dactylosporangium</taxon>
    </lineage>
</organism>
<dbReference type="InterPro" id="IPR020845">
    <property type="entry name" value="AMP-binding_CS"/>
</dbReference>
<evidence type="ECO:0000259" key="3">
    <source>
        <dbReference type="Pfam" id="PF00501"/>
    </source>
</evidence>
<comment type="similarity">
    <text evidence="1">Belongs to the ATP-dependent AMP-binding enzyme family.</text>
</comment>
<accession>A0A917X0B6</accession>
<comment type="caution">
    <text evidence="5">The sequence shown here is derived from an EMBL/GenBank/DDBJ whole genome shotgun (WGS) entry which is preliminary data.</text>
</comment>
<dbReference type="PANTHER" id="PTHR43767">
    <property type="entry name" value="LONG-CHAIN-FATTY-ACID--COA LIGASE"/>
    <property type="match status" value="1"/>
</dbReference>
<dbReference type="Pfam" id="PF13193">
    <property type="entry name" value="AMP-binding_C"/>
    <property type="match status" value="1"/>
</dbReference>
<dbReference type="PROSITE" id="PS00455">
    <property type="entry name" value="AMP_BINDING"/>
    <property type="match status" value="1"/>
</dbReference>
<evidence type="ECO:0000256" key="1">
    <source>
        <dbReference type="ARBA" id="ARBA00006432"/>
    </source>
</evidence>
<dbReference type="InterPro" id="IPR050237">
    <property type="entry name" value="ATP-dep_AMP-bd_enzyme"/>
</dbReference>
<dbReference type="Proteomes" id="UP000642070">
    <property type="component" value="Unassembled WGS sequence"/>
</dbReference>
<dbReference type="GO" id="GO:0016878">
    <property type="term" value="F:acid-thiol ligase activity"/>
    <property type="evidence" value="ECO:0007669"/>
    <property type="project" value="UniProtKB-ARBA"/>
</dbReference>
<dbReference type="RefSeq" id="WP_229835881.1">
    <property type="nucleotide sequence ID" value="NZ_BMPI01000028.1"/>
</dbReference>
<reference evidence="5" key="1">
    <citation type="journal article" date="2014" name="Int. J. Syst. Evol. Microbiol.">
        <title>Complete genome sequence of Corynebacterium casei LMG S-19264T (=DSM 44701T), isolated from a smear-ripened cheese.</title>
        <authorList>
            <consortium name="US DOE Joint Genome Institute (JGI-PGF)"/>
            <person name="Walter F."/>
            <person name="Albersmeier A."/>
            <person name="Kalinowski J."/>
            <person name="Ruckert C."/>
        </authorList>
    </citation>
    <scope>NUCLEOTIDE SEQUENCE</scope>
    <source>
        <strain evidence="5">JCM 19831</strain>
    </source>
</reference>
<feature type="domain" description="AMP-binding enzyme C-terminal" evidence="4">
    <location>
        <begin position="419"/>
        <end position="495"/>
    </location>
</feature>
<evidence type="ECO:0000313" key="6">
    <source>
        <dbReference type="Proteomes" id="UP000642070"/>
    </source>
</evidence>
<dbReference type="Gene3D" id="3.30.300.30">
    <property type="match status" value="1"/>
</dbReference>
<dbReference type="EMBL" id="BMPI01000028">
    <property type="protein sequence ID" value="GGM46102.1"/>
    <property type="molecule type" value="Genomic_DNA"/>
</dbReference>
<evidence type="ECO:0000256" key="2">
    <source>
        <dbReference type="ARBA" id="ARBA00022598"/>
    </source>
</evidence>
<feature type="domain" description="AMP-dependent synthetase/ligase" evidence="3">
    <location>
        <begin position="16"/>
        <end position="368"/>
    </location>
</feature>
<dbReference type="InterPro" id="IPR000873">
    <property type="entry name" value="AMP-dep_synth/lig_dom"/>
</dbReference>
<dbReference type="InterPro" id="IPR045851">
    <property type="entry name" value="AMP-bd_C_sf"/>
</dbReference>
<dbReference type="FunFam" id="3.30.300.30:FF:000008">
    <property type="entry name" value="2,3-dihydroxybenzoate-AMP ligase"/>
    <property type="match status" value="1"/>
</dbReference>
<reference evidence="5" key="2">
    <citation type="submission" date="2020-09" db="EMBL/GenBank/DDBJ databases">
        <authorList>
            <person name="Sun Q."/>
            <person name="Ohkuma M."/>
        </authorList>
    </citation>
    <scope>NUCLEOTIDE SEQUENCE</scope>
    <source>
        <strain evidence="5">JCM 19831</strain>
    </source>
</reference>
<keyword evidence="2" id="KW-0436">Ligase</keyword>
<evidence type="ECO:0000313" key="5">
    <source>
        <dbReference type="EMBL" id="GGM46102.1"/>
    </source>
</evidence>
<dbReference type="PANTHER" id="PTHR43767:SF1">
    <property type="entry name" value="NONRIBOSOMAL PEPTIDE SYNTHASE PES1 (EUROFUNG)-RELATED"/>
    <property type="match status" value="1"/>
</dbReference>
<sequence length="511" mass="55533">MGITQLNMANGIREFGRAAPGRVAVVDGDRQLTFAGLDERSNRLGNALLRRGLRPGEPVALLSGNRMEYFEIAAGLSKAGLPMVPLNPKNSSGDNEFIVHHSGARVLIMEAELAPNTATFIDGMDQVFSFDGSVGEDYEDLLAGAEPRDPSVVVDENDAFCITYTSGTTGQPKGVVLTHRGRVLTSYAAAIEYGLGPARSTMAVAPLYHGAGFAFGFAGPQLGGTVSVLRSWDPEQFLKMLEVSRSNTVFLVPTHAQQIRRIVEEPAARYDLSALRTLYFNAAALPVALKEWVHEAFPNVGIHELYGSTECSIVTDLRPEDSMRKAGSVGHPWFMNEVKLLDDAGQEVPAGVPGELFARSPLLMKGYLNNEAATREATTEDGFVTVGDIAVRDDEGFISIVDRKKDMIIAGGVNIFPREIEEAVAKHAGVDDVAVIGVPDDVYGERIAAFVVARAGSEQLDMGNLETYVRQHIAKYKVPREWHVVAKLPRNPGGKILKRELRADYINSRKK</sequence>
<name>A0A917X0B6_9ACTN</name>
<dbReference type="Pfam" id="PF00501">
    <property type="entry name" value="AMP-binding"/>
    <property type="match status" value="1"/>
</dbReference>